<sequence length="224" mass="23651">MRRVALVVAVGLLLAGCGNVVRQADRADEQVRAAVETMAKSSFSYHHTAAGDEYDGLVHRPSKSTTLRLSTREGAVTTETVLIGDRGWVRTNADLTAVGDAPPLDEISPWSEVTAETLSEPPFRYVAGADALVGAELFSSVSGLHETAPLTYAGTIDLTANMYLNATNGAAAPKELDQARAVPMTVTLDDRGHITRVTIDVPAAPTKSEFSDFDAVTAPTAPKS</sequence>
<gene>
    <name evidence="1" type="ORF">SAMN05421812_115124</name>
</gene>
<name>A0A239P9F5_9ACTN</name>
<evidence type="ECO:0000313" key="1">
    <source>
        <dbReference type="EMBL" id="SNT63513.1"/>
    </source>
</evidence>
<organism evidence="1 2">
    <name type="scientific">Asanoa hainanensis</name>
    <dbReference type="NCBI Taxonomy" id="560556"/>
    <lineage>
        <taxon>Bacteria</taxon>
        <taxon>Bacillati</taxon>
        <taxon>Actinomycetota</taxon>
        <taxon>Actinomycetes</taxon>
        <taxon>Micromonosporales</taxon>
        <taxon>Micromonosporaceae</taxon>
        <taxon>Asanoa</taxon>
    </lineage>
</organism>
<dbReference type="EMBL" id="FZPH01000015">
    <property type="protein sequence ID" value="SNT63513.1"/>
    <property type="molecule type" value="Genomic_DNA"/>
</dbReference>
<dbReference type="Proteomes" id="UP000198362">
    <property type="component" value="Unassembled WGS sequence"/>
</dbReference>
<keyword evidence="2" id="KW-1185">Reference proteome</keyword>
<evidence type="ECO:0008006" key="3">
    <source>
        <dbReference type="Google" id="ProtNLM"/>
    </source>
</evidence>
<evidence type="ECO:0000313" key="2">
    <source>
        <dbReference type="Proteomes" id="UP000198362"/>
    </source>
</evidence>
<dbReference type="PROSITE" id="PS51257">
    <property type="entry name" value="PROKAR_LIPOPROTEIN"/>
    <property type="match status" value="1"/>
</dbReference>
<protein>
    <recommendedName>
        <fullName evidence="3">Lipoprotein LprG</fullName>
    </recommendedName>
</protein>
<reference evidence="1 2" key="1">
    <citation type="submission" date="2017-06" db="EMBL/GenBank/DDBJ databases">
        <authorList>
            <person name="Kim H.J."/>
            <person name="Triplett B.A."/>
        </authorList>
    </citation>
    <scope>NUCLEOTIDE SEQUENCE [LARGE SCALE GENOMIC DNA]</scope>
    <source>
        <strain evidence="1 2">CGMCC 4.5593</strain>
    </source>
</reference>
<accession>A0A239P9F5</accession>
<dbReference type="RefSeq" id="WP_089254087.1">
    <property type="nucleotide sequence ID" value="NZ_FZPH01000015.1"/>
</dbReference>
<dbReference type="OrthoDB" id="3389388at2"/>
<dbReference type="AlphaFoldDB" id="A0A239P9F5"/>
<proteinExistence type="predicted"/>